<dbReference type="InterPro" id="IPR020846">
    <property type="entry name" value="MFS_dom"/>
</dbReference>
<comment type="caution">
    <text evidence="3">The sequence shown here is derived from an EMBL/GenBank/DDBJ whole genome shotgun (WGS) entry which is preliminary data.</text>
</comment>
<keyword evidence="1" id="KW-0812">Transmembrane</keyword>
<reference evidence="3 4" key="1">
    <citation type="submission" date="2023-11" db="EMBL/GenBank/DDBJ databases">
        <title>Paucibacter sp. nov., isolated from fresh soil in Korea.</title>
        <authorList>
            <person name="Le N.T.T."/>
        </authorList>
    </citation>
    <scope>NUCLEOTIDE SEQUENCE [LARGE SCALE GENOMIC DNA]</scope>
    <source>
        <strain evidence="3 4">R3-3</strain>
    </source>
</reference>
<accession>A0ABU5DPS4</accession>
<feature type="transmembrane region" description="Helical" evidence="1">
    <location>
        <begin position="48"/>
        <end position="69"/>
    </location>
</feature>
<feature type="transmembrane region" description="Helical" evidence="1">
    <location>
        <begin position="106"/>
        <end position="132"/>
    </location>
</feature>
<protein>
    <submittedName>
        <fullName evidence="3">DUF2231 domain-containing protein</fullName>
    </submittedName>
</protein>
<sequence>MSASAGRKAVPLYLLLFPVAIVSFVGALASDIAYAASAFLMWLNDAEWLIAIGLAFGAVAAIVLLVAFVRRPSIRRGPFGWLHLAVFVVALLVELFNAFVHTSDGWTAVVPGGITLSAIGALCGLIAVALLFRMPAARVLNPEPIP</sequence>
<feature type="transmembrane region" description="Helical" evidence="1">
    <location>
        <begin position="81"/>
        <end position="100"/>
    </location>
</feature>
<name>A0ABU5DPS4_9BURK</name>
<proteinExistence type="predicted"/>
<keyword evidence="1" id="KW-0472">Membrane</keyword>
<keyword evidence="1" id="KW-1133">Transmembrane helix</keyword>
<feature type="domain" description="Major facilitator superfamily (MFS) profile" evidence="2">
    <location>
        <begin position="1"/>
        <end position="146"/>
    </location>
</feature>
<evidence type="ECO:0000313" key="3">
    <source>
        <dbReference type="EMBL" id="MDY0747721.1"/>
    </source>
</evidence>
<evidence type="ECO:0000259" key="2">
    <source>
        <dbReference type="PROSITE" id="PS50850"/>
    </source>
</evidence>
<feature type="transmembrane region" description="Helical" evidence="1">
    <location>
        <begin position="12"/>
        <end position="36"/>
    </location>
</feature>
<dbReference type="InterPro" id="IPR019251">
    <property type="entry name" value="DUF2231_TM"/>
</dbReference>
<dbReference type="Proteomes" id="UP001285263">
    <property type="component" value="Unassembled WGS sequence"/>
</dbReference>
<evidence type="ECO:0000256" key="1">
    <source>
        <dbReference type="SAM" id="Phobius"/>
    </source>
</evidence>
<dbReference type="RefSeq" id="WP_320425676.1">
    <property type="nucleotide sequence ID" value="NZ_JAXCLA010000008.1"/>
</dbReference>
<evidence type="ECO:0000313" key="4">
    <source>
        <dbReference type="Proteomes" id="UP001285263"/>
    </source>
</evidence>
<dbReference type="PROSITE" id="PS50850">
    <property type="entry name" value="MFS"/>
    <property type="match status" value="1"/>
</dbReference>
<dbReference type="EMBL" id="JAXCLA010000008">
    <property type="protein sequence ID" value="MDY0747721.1"/>
    <property type="molecule type" value="Genomic_DNA"/>
</dbReference>
<keyword evidence="4" id="KW-1185">Reference proteome</keyword>
<gene>
    <name evidence="3" type="ORF">SNE35_24675</name>
</gene>
<dbReference type="Pfam" id="PF09990">
    <property type="entry name" value="DUF2231"/>
    <property type="match status" value="1"/>
</dbReference>
<organism evidence="3 4">
    <name type="scientific">Roseateles agri</name>
    <dbReference type="NCBI Taxonomy" id="3098619"/>
    <lineage>
        <taxon>Bacteria</taxon>
        <taxon>Pseudomonadati</taxon>
        <taxon>Pseudomonadota</taxon>
        <taxon>Betaproteobacteria</taxon>
        <taxon>Burkholderiales</taxon>
        <taxon>Sphaerotilaceae</taxon>
        <taxon>Roseateles</taxon>
    </lineage>
</organism>